<evidence type="ECO:0000259" key="2">
    <source>
        <dbReference type="Pfam" id="PF12898"/>
    </source>
</evidence>
<keyword evidence="4" id="KW-1185">Reference proteome</keyword>
<feature type="region of interest" description="Disordered" evidence="1">
    <location>
        <begin position="280"/>
        <end position="358"/>
    </location>
</feature>
<evidence type="ECO:0000313" key="3">
    <source>
        <dbReference type="EMBL" id="KAF2479143.1"/>
    </source>
</evidence>
<feature type="region of interest" description="Disordered" evidence="1">
    <location>
        <begin position="187"/>
        <end position="224"/>
    </location>
</feature>
<evidence type="ECO:0000313" key="4">
    <source>
        <dbReference type="Proteomes" id="UP000799767"/>
    </source>
</evidence>
<organism evidence="3 4">
    <name type="scientific">Neohortaea acidophila</name>
    <dbReference type="NCBI Taxonomy" id="245834"/>
    <lineage>
        <taxon>Eukaryota</taxon>
        <taxon>Fungi</taxon>
        <taxon>Dikarya</taxon>
        <taxon>Ascomycota</taxon>
        <taxon>Pezizomycotina</taxon>
        <taxon>Dothideomycetes</taxon>
        <taxon>Dothideomycetidae</taxon>
        <taxon>Mycosphaerellales</taxon>
        <taxon>Teratosphaeriaceae</taxon>
        <taxon>Neohortaea</taxon>
    </lineage>
</organism>
<feature type="domain" description="Stc1" evidence="2">
    <location>
        <begin position="104"/>
        <end position="186"/>
    </location>
</feature>
<sequence>MFHSVVSTHVSIDHFPFLLRLCHTQPFSSSTLLFSSLVFPHFSFHPSSFHPRTPCSRPEASSAASRSHRTATNVIMARGKWSNGNMGGHHYARKITVPEGMDIRCAWCNVKKNKGAFSQKSIDQIEARMSDDRSFDPAEDAIVPCTWCRNGGGDEYKCNGCNKWMAKTRFSRQERNKDDRRCVPCVDEDMASDHDNNSGHDDEGGEDEDNVGGGGGSTNAGTGTLASGLSAMSVSDNQAGGVALSNSAGSDYGTNTSTHWASGTSTGGVLVGAPSAPATFNSSRSNGLPGGFNPNGYKSSSKSAAASTSRPSGFAKPNKGPKRNPANNNGSHAGGDEGGVDRLDGLCAEESEPESEED</sequence>
<dbReference type="AlphaFoldDB" id="A0A6A6PHW3"/>
<feature type="compositionally biased region" description="Basic and acidic residues" evidence="1">
    <location>
        <begin position="191"/>
        <end position="202"/>
    </location>
</feature>
<feature type="compositionally biased region" description="Low complexity" evidence="1">
    <location>
        <begin position="298"/>
        <end position="309"/>
    </location>
</feature>
<dbReference type="RefSeq" id="XP_033585713.1">
    <property type="nucleotide sequence ID" value="XM_033734809.1"/>
</dbReference>
<feature type="compositionally biased region" description="Acidic residues" evidence="1">
    <location>
        <begin position="347"/>
        <end position="358"/>
    </location>
</feature>
<feature type="region of interest" description="Disordered" evidence="1">
    <location>
        <begin position="49"/>
        <end position="69"/>
    </location>
</feature>
<accession>A0A6A6PHW3</accession>
<dbReference type="EMBL" id="MU001642">
    <property type="protein sequence ID" value="KAF2479143.1"/>
    <property type="molecule type" value="Genomic_DNA"/>
</dbReference>
<dbReference type="OrthoDB" id="3514033at2759"/>
<evidence type="ECO:0000256" key="1">
    <source>
        <dbReference type="SAM" id="MobiDB-lite"/>
    </source>
</evidence>
<dbReference type="GeneID" id="54475811"/>
<proteinExistence type="predicted"/>
<dbReference type="Proteomes" id="UP000799767">
    <property type="component" value="Unassembled WGS sequence"/>
</dbReference>
<protein>
    <recommendedName>
        <fullName evidence="2">Stc1 domain-containing protein</fullName>
    </recommendedName>
</protein>
<dbReference type="Pfam" id="PF12898">
    <property type="entry name" value="Stc1"/>
    <property type="match status" value="1"/>
</dbReference>
<reference evidence="3" key="1">
    <citation type="journal article" date="2020" name="Stud. Mycol.">
        <title>101 Dothideomycetes genomes: a test case for predicting lifestyles and emergence of pathogens.</title>
        <authorList>
            <person name="Haridas S."/>
            <person name="Albert R."/>
            <person name="Binder M."/>
            <person name="Bloem J."/>
            <person name="Labutti K."/>
            <person name="Salamov A."/>
            <person name="Andreopoulos B."/>
            <person name="Baker S."/>
            <person name="Barry K."/>
            <person name="Bills G."/>
            <person name="Bluhm B."/>
            <person name="Cannon C."/>
            <person name="Castanera R."/>
            <person name="Culley D."/>
            <person name="Daum C."/>
            <person name="Ezra D."/>
            <person name="Gonzalez J."/>
            <person name="Henrissat B."/>
            <person name="Kuo A."/>
            <person name="Liang C."/>
            <person name="Lipzen A."/>
            <person name="Lutzoni F."/>
            <person name="Magnuson J."/>
            <person name="Mondo S."/>
            <person name="Nolan M."/>
            <person name="Ohm R."/>
            <person name="Pangilinan J."/>
            <person name="Park H.-J."/>
            <person name="Ramirez L."/>
            <person name="Alfaro M."/>
            <person name="Sun H."/>
            <person name="Tritt A."/>
            <person name="Yoshinaga Y."/>
            <person name="Zwiers L.-H."/>
            <person name="Turgeon B."/>
            <person name="Goodwin S."/>
            <person name="Spatafora J."/>
            <person name="Crous P."/>
            <person name="Grigoriev I."/>
        </authorList>
    </citation>
    <scope>NUCLEOTIDE SEQUENCE</scope>
    <source>
        <strain evidence="3">CBS 113389</strain>
    </source>
</reference>
<dbReference type="InterPro" id="IPR024630">
    <property type="entry name" value="Stc1"/>
</dbReference>
<gene>
    <name evidence="3" type="ORF">BDY17DRAFT_305048</name>
</gene>
<name>A0A6A6PHW3_9PEZI</name>